<dbReference type="GO" id="GO:0010124">
    <property type="term" value="P:phenylacetate catabolic process"/>
    <property type="evidence" value="ECO:0007669"/>
    <property type="project" value="InterPro"/>
</dbReference>
<evidence type="ECO:0000313" key="7">
    <source>
        <dbReference type="EMBL" id="ELZ05669.1"/>
    </source>
</evidence>
<evidence type="ECO:0000256" key="3">
    <source>
        <dbReference type="ARBA" id="ARBA00022598"/>
    </source>
</evidence>
<dbReference type="RefSeq" id="WP_006165714.1">
    <property type="nucleotide sequence ID" value="NZ_AOIN01000014.1"/>
</dbReference>
<name>M0B7Q2_9EURY</name>
<feature type="domain" description="AMP-dependent ligase C-terminal" evidence="6">
    <location>
        <begin position="334"/>
        <end position="429"/>
    </location>
</feature>
<dbReference type="Pfam" id="PF00501">
    <property type="entry name" value="AMP-binding"/>
    <property type="match status" value="1"/>
</dbReference>
<comment type="subunit">
    <text evidence="2">Monomer.</text>
</comment>
<dbReference type="Gene3D" id="3.30.300.30">
    <property type="match status" value="1"/>
</dbReference>
<dbReference type="InterPro" id="IPR000873">
    <property type="entry name" value="AMP-dep_synth/lig_dom"/>
</dbReference>
<sequence>MGYTQRETAPRTKIRELQNERLQETVQTAYENVDFYRDELDAAGVAPADIQTVEDIHTLPFTTKEDFRAEYPDGLFAVDDEDVQRIHASSGTTGKPKIVPYTEGDIDVWSEVVARSLAAAGVEPGDTVQNAYGYGLFTGGLGLHYGIEELGATVIPVGGGQTQRQVELLQDLESDSLCCTPSYSLYLAETAAEMGVDVADLPVSTVIFGAEPCTNPMREEIEARLGVTGIDLYGLSEIIGPGVSIECHEAQDGLHIWEDHFYPEVIDPKTGEVLPEGEEGELVLTTLSKEALPVLRYRTGDLTTLTTDECDCGRTMVRMDNVTGRADDLIIVRGVNCYPSEIEDVVLEFDAVEPYYRIDLTREDGLDRMAVTVEHEAGLSGAERETLRDRLLTRLENVLSFTPDELTLVGPGEIERTEVGKVKRVYDHR</sequence>
<dbReference type="PANTHER" id="PTHR43845">
    <property type="entry name" value="BLR5969 PROTEIN"/>
    <property type="match status" value="1"/>
</dbReference>
<evidence type="ECO:0000256" key="2">
    <source>
        <dbReference type="ARBA" id="ARBA00011245"/>
    </source>
</evidence>
<keyword evidence="3 7" id="KW-0436">Ligase</keyword>
<keyword evidence="8" id="KW-1185">Reference proteome</keyword>
<dbReference type="SUPFAM" id="SSF56801">
    <property type="entry name" value="Acetyl-CoA synthetase-like"/>
    <property type="match status" value="1"/>
</dbReference>
<dbReference type="InterPro" id="IPR028154">
    <property type="entry name" value="AMP-dep_Lig_C"/>
</dbReference>
<protein>
    <submittedName>
        <fullName evidence="7">Phenylacetate--CoA ligase</fullName>
    </submittedName>
</protein>
<organism evidence="7 8">
    <name type="scientific">Natrialba chahannaoensis JCM 10990</name>
    <dbReference type="NCBI Taxonomy" id="1227492"/>
    <lineage>
        <taxon>Archaea</taxon>
        <taxon>Methanobacteriati</taxon>
        <taxon>Methanobacteriota</taxon>
        <taxon>Stenosarchaea group</taxon>
        <taxon>Halobacteria</taxon>
        <taxon>Halobacteriales</taxon>
        <taxon>Natrialbaceae</taxon>
        <taxon>Natrialba</taxon>
    </lineage>
</organism>
<dbReference type="STRING" id="1227492.C482_02126"/>
<keyword evidence="4" id="KW-0547">Nucleotide-binding</keyword>
<dbReference type="PANTHER" id="PTHR43845:SF1">
    <property type="entry name" value="BLR5969 PROTEIN"/>
    <property type="match status" value="1"/>
</dbReference>
<evidence type="ECO:0000256" key="1">
    <source>
        <dbReference type="ARBA" id="ARBA00005211"/>
    </source>
</evidence>
<dbReference type="InterPro" id="IPR042099">
    <property type="entry name" value="ANL_N_sf"/>
</dbReference>
<dbReference type="GO" id="GO:0000166">
    <property type="term" value="F:nucleotide binding"/>
    <property type="evidence" value="ECO:0007669"/>
    <property type="project" value="UniProtKB-KW"/>
</dbReference>
<reference evidence="7 8" key="1">
    <citation type="journal article" date="2014" name="PLoS Genet.">
        <title>Phylogenetically driven sequencing of extremely halophilic archaea reveals strategies for static and dynamic osmo-response.</title>
        <authorList>
            <person name="Becker E.A."/>
            <person name="Seitzer P.M."/>
            <person name="Tritt A."/>
            <person name="Larsen D."/>
            <person name="Krusor M."/>
            <person name="Yao A.I."/>
            <person name="Wu D."/>
            <person name="Madern D."/>
            <person name="Eisen J.A."/>
            <person name="Darling A.E."/>
            <person name="Facciotti M.T."/>
        </authorList>
    </citation>
    <scope>NUCLEOTIDE SEQUENCE [LARGE SCALE GENOMIC DNA]</scope>
    <source>
        <strain evidence="7 8">JCM 10990</strain>
    </source>
</reference>
<dbReference type="InterPro" id="IPR045851">
    <property type="entry name" value="AMP-bd_C_sf"/>
</dbReference>
<dbReference type="PATRIC" id="fig|1227492.4.peg.418"/>
<dbReference type="CDD" id="cd05913">
    <property type="entry name" value="PaaK"/>
    <property type="match status" value="1"/>
</dbReference>
<comment type="caution">
    <text evidence="7">The sequence shown here is derived from an EMBL/GenBank/DDBJ whole genome shotgun (WGS) entry which is preliminary data.</text>
</comment>
<accession>M0B7Q2</accession>
<dbReference type="PIRSF" id="PIRSF006444">
    <property type="entry name" value="PaaK"/>
    <property type="match status" value="1"/>
</dbReference>
<feature type="domain" description="AMP-dependent synthetase/ligase" evidence="5">
    <location>
        <begin position="58"/>
        <end position="284"/>
    </location>
</feature>
<dbReference type="Proteomes" id="UP000011693">
    <property type="component" value="Unassembled WGS sequence"/>
</dbReference>
<dbReference type="EMBL" id="AOIN01000014">
    <property type="protein sequence ID" value="ELZ05669.1"/>
    <property type="molecule type" value="Genomic_DNA"/>
</dbReference>
<gene>
    <name evidence="7" type="ORF">C482_02126</name>
</gene>
<evidence type="ECO:0000259" key="6">
    <source>
        <dbReference type="Pfam" id="PF14535"/>
    </source>
</evidence>
<evidence type="ECO:0000259" key="5">
    <source>
        <dbReference type="Pfam" id="PF00501"/>
    </source>
</evidence>
<dbReference type="OrthoDB" id="37928at2157"/>
<dbReference type="Pfam" id="PF14535">
    <property type="entry name" value="AMP-binding_C_2"/>
    <property type="match status" value="1"/>
</dbReference>
<dbReference type="Gene3D" id="3.40.50.12780">
    <property type="entry name" value="N-terminal domain of ligase-like"/>
    <property type="match status" value="1"/>
</dbReference>
<dbReference type="InterPro" id="IPR011880">
    <property type="entry name" value="PA_CoA_ligase"/>
</dbReference>
<dbReference type="NCBIfam" id="NF041878">
    <property type="entry name" value="paak_haloarch"/>
    <property type="match status" value="1"/>
</dbReference>
<dbReference type="FunFam" id="3.40.50.12780:FF:000016">
    <property type="entry name" value="Phenylacetate-coenzyme A ligase"/>
    <property type="match status" value="1"/>
</dbReference>
<evidence type="ECO:0000256" key="4">
    <source>
        <dbReference type="ARBA" id="ARBA00022741"/>
    </source>
</evidence>
<comment type="pathway">
    <text evidence="1">Aromatic compound metabolism.</text>
</comment>
<dbReference type="PROSITE" id="PS00455">
    <property type="entry name" value="AMP_BINDING"/>
    <property type="match status" value="1"/>
</dbReference>
<dbReference type="InterPro" id="IPR020845">
    <property type="entry name" value="AMP-binding_CS"/>
</dbReference>
<evidence type="ECO:0000313" key="8">
    <source>
        <dbReference type="Proteomes" id="UP000011693"/>
    </source>
</evidence>
<dbReference type="AlphaFoldDB" id="M0B7Q2"/>
<proteinExistence type="predicted"/>
<dbReference type="GO" id="GO:0047475">
    <property type="term" value="F:phenylacetate-CoA ligase activity"/>
    <property type="evidence" value="ECO:0007669"/>
    <property type="project" value="InterPro"/>
</dbReference>